<dbReference type="Gene3D" id="3.50.50.60">
    <property type="entry name" value="FAD/NAD(P)-binding domain"/>
    <property type="match status" value="2"/>
</dbReference>
<dbReference type="InterPro" id="IPR012999">
    <property type="entry name" value="Pyr_OxRdtase_I_AS"/>
</dbReference>
<comment type="catalytic activity">
    <reaction evidence="10 14">
        <text>N(6)-[(R)-dihydrolipoyl]-L-lysyl-[protein] + NAD(+) = N(6)-[(R)-lipoyl]-L-lysyl-[protein] + NADH + H(+)</text>
        <dbReference type="Rhea" id="RHEA:15045"/>
        <dbReference type="Rhea" id="RHEA-COMP:10474"/>
        <dbReference type="Rhea" id="RHEA-COMP:10475"/>
        <dbReference type="ChEBI" id="CHEBI:15378"/>
        <dbReference type="ChEBI" id="CHEBI:57540"/>
        <dbReference type="ChEBI" id="CHEBI:57945"/>
        <dbReference type="ChEBI" id="CHEBI:83099"/>
        <dbReference type="ChEBI" id="CHEBI:83100"/>
        <dbReference type="EC" id="1.8.1.4"/>
    </reaction>
</comment>
<evidence type="ECO:0000313" key="18">
    <source>
        <dbReference type="Proteomes" id="UP000427769"/>
    </source>
</evidence>
<dbReference type="GO" id="GO:0004148">
    <property type="term" value="F:dihydrolipoyl dehydrogenase (NADH) activity"/>
    <property type="evidence" value="ECO:0007669"/>
    <property type="project" value="UniProtKB-EC"/>
</dbReference>
<keyword evidence="9 14" id="KW-0676">Redox-active center</keyword>
<comment type="miscellaneous">
    <text evidence="14">The active site is a redox-active disulfide bond.</text>
</comment>
<dbReference type="EMBL" id="AP021875">
    <property type="protein sequence ID" value="BBO76935.1"/>
    <property type="molecule type" value="Genomic_DNA"/>
</dbReference>
<dbReference type="NCBIfam" id="TIGR01350">
    <property type="entry name" value="lipoamide_DH"/>
    <property type="match status" value="1"/>
</dbReference>
<feature type="binding site" evidence="12">
    <location>
        <begin position="182"/>
        <end position="189"/>
    </location>
    <ligand>
        <name>NAD(+)</name>
        <dbReference type="ChEBI" id="CHEBI:57540"/>
    </ligand>
</feature>
<name>A0A5K7Z8B8_9BACT</name>
<keyword evidence="7 12" id="KW-0520">NAD</keyword>
<dbReference type="InterPro" id="IPR050151">
    <property type="entry name" value="Class-I_Pyr_Nuc-Dis_Oxidored"/>
</dbReference>
<dbReference type="InterPro" id="IPR016156">
    <property type="entry name" value="FAD/NAD-linked_Rdtase_dimer_sf"/>
</dbReference>
<dbReference type="InterPro" id="IPR023753">
    <property type="entry name" value="FAD/NAD-binding_dom"/>
</dbReference>
<feature type="binding site" evidence="12">
    <location>
        <position position="273"/>
    </location>
    <ligand>
        <name>NAD(+)</name>
        <dbReference type="ChEBI" id="CHEBI:57540"/>
    </ligand>
</feature>
<dbReference type="RefSeq" id="WP_155305733.1">
    <property type="nucleotide sequence ID" value="NZ_AP021875.1"/>
</dbReference>
<feature type="binding site" evidence="12">
    <location>
        <position position="314"/>
    </location>
    <ligand>
        <name>FAD</name>
        <dbReference type="ChEBI" id="CHEBI:57692"/>
    </ligand>
</feature>
<dbReference type="InterPro" id="IPR036188">
    <property type="entry name" value="FAD/NAD-bd_sf"/>
</dbReference>
<dbReference type="Pfam" id="PF07992">
    <property type="entry name" value="Pyr_redox_2"/>
    <property type="match status" value="1"/>
</dbReference>
<comment type="similarity">
    <text evidence="1 14">Belongs to the class-I pyridine nucleotide-disulfide oxidoreductase family.</text>
</comment>
<dbReference type="PRINTS" id="PR00411">
    <property type="entry name" value="PNDRDTASEI"/>
</dbReference>
<dbReference type="SUPFAM" id="SSF51905">
    <property type="entry name" value="FAD/NAD(P)-binding domain"/>
    <property type="match status" value="1"/>
</dbReference>
<feature type="active site" description="Proton acceptor" evidence="11">
    <location>
        <position position="446"/>
    </location>
</feature>
<keyword evidence="5 12" id="KW-0274">FAD</keyword>
<feature type="domain" description="Pyridine nucleotide-disulphide oxidoreductase dimerisation" evidence="15">
    <location>
        <begin position="348"/>
        <end position="457"/>
    </location>
</feature>
<feature type="disulfide bond" description="Redox-active" evidence="13">
    <location>
        <begin position="44"/>
        <end position="49"/>
    </location>
</feature>
<comment type="cofactor">
    <cofactor evidence="12 14">
        <name>FAD</name>
        <dbReference type="ChEBI" id="CHEBI:57692"/>
    </cofactor>
    <text evidence="12 14">Binds 1 FAD per subunit.</text>
</comment>
<evidence type="ECO:0000256" key="11">
    <source>
        <dbReference type="PIRSR" id="PIRSR000350-2"/>
    </source>
</evidence>
<evidence type="ECO:0000256" key="4">
    <source>
        <dbReference type="ARBA" id="ARBA00022630"/>
    </source>
</evidence>
<evidence type="ECO:0000256" key="9">
    <source>
        <dbReference type="ARBA" id="ARBA00023284"/>
    </source>
</evidence>
<organism evidence="17 18">
    <name type="scientific">Desulfosarcina widdelii</name>
    <dbReference type="NCBI Taxonomy" id="947919"/>
    <lineage>
        <taxon>Bacteria</taxon>
        <taxon>Pseudomonadati</taxon>
        <taxon>Thermodesulfobacteriota</taxon>
        <taxon>Desulfobacteria</taxon>
        <taxon>Desulfobacterales</taxon>
        <taxon>Desulfosarcinaceae</taxon>
        <taxon>Desulfosarcina</taxon>
    </lineage>
</organism>
<keyword evidence="18" id="KW-1185">Reference proteome</keyword>
<evidence type="ECO:0000256" key="12">
    <source>
        <dbReference type="PIRSR" id="PIRSR000350-3"/>
    </source>
</evidence>
<keyword evidence="12" id="KW-0547">Nucleotide-binding</keyword>
<evidence type="ECO:0000313" key="17">
    <source>
        <dbReference type="EMBL" id="BBO76935.1"/>
    </source>
</evidence>
<feature type="binding site" evidence="12">
    <location>
        <position position="53"/>
    </location>
    <ligand>
        <name>FAD</name>
        <dbReference type="ChEBI" id="CHEBI:57692"/>
    </ligand>
</feature>
<dbReference type="PRINTS" id="PR00368">
    <property type="entry name" value="FADPNR"/>
</dbReference>
<dbReference type="InterPro" id="IPR004099">
    <property type="entry name" value="Pyr_nucl-diS_OxRdtase_dimer"/>
</dbReference>
<dbReference type="InterPro" id="IPR006258">
    <property type="entry name" value="Lipoamide_DH"/>
</dbReference>
<dbReference type="InterPro" id="IPR001100">
    <property type="entry name" value="Pyr_nuc-diS_OxRdtase"/>
</dbReference>
<dbReference type="AlphaFoldDB" id="A0A5K7Z8B8"/>
<keyword evidence="4 14" id="KW-0285">Flavoprotein</keyword>
<dbReference type="GO" id="GO:0006103">
    <property type="term" value="P:2-oxoglutarate metabolic process"/>
    <property type="evidence" value="ECO:0007669"/>
    <property type="project" value="TreeGrafter"/>
</dbReference>
<dbReference type="PIRSF" id="PIRSF000350">
    <property type="entry name" value="Mercury_reductase_MerA"/>
    <property type="match status" value="1"/>
</dbReference>
<evidence type="ECO:0000256" key="5">
    <source>
        <dbReference type="ARBA" id="ARBA00022827"/>
    </source>
</evidence>
<dbReference type="SUPFAM" id="SSF55424">
    <property type="entry name" value="FAD/NAD-linked reductases, dimerisation (C-terminal) domain"/>
    <property type="match status" value="1"/>
</dbReference>
<dbReference type="PROSITE" id="PS00076">
    <property type="entry name" value="PYRIDINE_REDOX_1"/>
    <property type="match status" value="1"/>
</dbReference>
<keyword evidence="6 14" id="KW-0560">Oxidoreductase</keyword>
<gene>
    <name evidence="17" type="primary">lpdA</name>
    <name evidence="17" type="ORF">DSCW_43520</name>
</gene>
<evidence type="ECO:0000256" key="3">
    <source>
        <dbReference type="ARBA" id="ARBA00016961"/>
    </source>
</evidence>
<dbReference type="PANTHER" id="PTHR22912">
    <property type="entry name" value="DISULFIDE OXIDOREDUCTASE"/>
    <property type="match status" value="1"/>
</dbReference>
<evidence type="ECO:0000256" key="1">
    <source>
        <dbReference type="ARBA" id="ARBA00007532"/>
    </source>
</evidence>
<evidence type="ECO:0000256" key="10">
    <source>
        <dbReference type="ARBA" id="ARBA00049187"/>
    </source>
</evidence>
<dbReference type="Pfam" id="PF02852">
    <property type="entry name" value="Pyr_redox_dim"/>
    <property type="match status" value="1"/>
</dbReference>
<evidence type="ECO:0000256" key="14">
    <source>
        <dbReference type="RuleBase" id="RU003692"/>
    </source>
</evidence>
<proteinExistence type="inferred from homology"/>
<dbReference type="OrthoDB" id="9786429at2"/>
<dbReference type="FunFam" id="3.30.390.30:FF:000001">
    <property type="entry name" value="Dihydrolipoyl dehydrogenase"/>
    <property type="match status" value="1"/>
</dbReference>
<evidence type="ECO:0000256" key="2">
    <source>
        <dbReference type="ARBA" id="ARBA00012608"/>
    </source>
</evidence>
<evidence type="ECO:0000259" key="15">
    <source>
        <dbReference type="Pfam" id="PF02852"/>
    </source>
</evidence>
<evidence type="ECO:0000256" key="8">
    <source>
        <dbReference type="ARBA" id="ARBA00023157"/>
    </source>
</evidence>
<feature type="domain" description="FAD/NAD(P)-binding" evidence="16">
    <location>
        <begin position="7"/>
        <end position="329"/>
    </location>
</feature>
<evidence type="ECO:0000259" key="16">
    <source>
        <dbReference type="Pfam" id="PF07992"/>
    </source>
</evidence>
<evidence type="ECO:0000256" key="6">
    <source>
        <dbReference type="ARBA" id="ARBA00023002"/>
    </source>
</evidence>
<dbReference type="KEGG" id="dwd:DSCW_43520"/>
<dbReference type="PANTHER" id="PTHR22912:SF160">
    <property type="entry name" value="DIHYDROLIPOYL DEHYDROGENASE"/>
    <property type="match status" value="1"/>
</dbReference>
<dbReference type="Proteomes" id="UP000427769">
    <property type="component" value="Chromosome"/>
</dbReference>
<dbReference type="EC" id="1.8.1.4" evidence="2 14"/>
<feature type="binding site" evidence="12">
    <location>
        <begin position="320"/>
        <end position="323"/>
    </location>
    <ligand>
        <name>FAD</name>
        <dbReference type="ChEBI" id="CHEBI:57692"/>
    </ligand>
</feature>
<evidence type="ECO:0000256" key="13">
    <source>
        <dbReference type="PIRSR" id="PIRSR000350-4"/>
    </source>
</evidence>
<feature type="binding site" evidence="12">
    <location>
        <position position="205"/>
    </location>
    <ligand>
        <name>NAD(+)</name>
        <dbReference type="ChEBI" id="CHEBI:57540"/>
    </ligand>
</feature>
<dbReference type="Gene3D" id="3.30.390.30">
    <property type="match status" value="1"/>
</dbReference>
<accession>A0A5K7Z8B8</accession>
<sequence length="475" mass="50458">MADNETQLAVIGAGPGGYSAAFMAADMGMAVTLIDPAENPGGVCLYHGCIPSKALLHVARLINETAEAEAWGLTFGKPKIDVERLRQWKSDVVGSLTGGLGRLVGQRKIDYIRATASFSDPQTLILKNADGKTRTLAFKHAILASGSKAVDLPLFPADEDRIWNSSNALALESVPKTLLVVGGGYIGLELGSVYAALGSEVTVVEMLPQLLTGADRDLVRFLVKPLKQRFKEILLNTTVDTVNVQKNGVKVTFKGGDDPPAGRLFQRVLVATGRRPRTDGLGLENTGVTVEESGFVKIDERCRTTAYSIFAIGDVAGQPMLAHKASYEARIAVEAIAGRDVVADAAGIPAVVFTDPEVAWVGLTETMAKEMGRKVEVARFPWAASGRAVTLGRSDGITKLLIDPDSERLLGVGIVGPGAGELIAEATLALEMGANATDLALTVHPHPTLSETLKEAADSFHGLATHYYRPVRKKK</sequence>
<dbReference type="GO" id="GO:0050660">
    <property type="term" value="F:flavin adenine dinucleotide binding"/>
    <property type="evidence" value="ECO:0007669"/>
    <property type="project" value="InterPro"/>
</dbReference>
<evidence type="ECO:0000256" key="7">
    <source>
        <dbReference type="ARBA" id="ARBA00023027"/>
    </source>
</evidence>
<protein>
    <recommendedName>
        <fullName evidence="3 14">Dihydrolipoyl dehydrogenase</fullName>
        <ecNumber evidence="2 14">1.8.1.4</ecNumber>
    </recommendedName>
</protein>
<reference evidence="17 18" key="1">
    <citation type="submission" date="2019-11" db="EMBL/GenBank/DDBJ databases">
        <title>Comparative genomics of hydrocarbon-degrading Desulfosarcina strains.</title>
        <authorList>
            <person name="Watanabe M."/>
            <person name="Kojima H."/>
            <person name="Fukui M."/>
        </authorList>
    </citation>
    <scope>NUCLEOTIDE SEQUENCE [LARGE SCALE GENOMIC DNA]</scope>
    <source>
        <strain evidence="17 18">PP31</strain>
    </source>
</reference>
<keyword evidence="8" id="KW-1015">Disulfide bond</keyword>